<organism evidence="5 6">
    <name type="scientific">Owenia fusiformis</name>
    <name type="common">Polychaete worm</name>
    <dbReference type="NCBI Taxonomy" id="6347"/>
    <lineage>
        <taxon>Eukaryota</taxon>
        <taxon>Metazoa</taxon>
        <taxon>Spiralia</taxon>
        <taxon>Lophotrochozoa</taxon>
        <taxon>Annelida</taxon>
        <taxon>Polychaeta</taxon>
        <taxon>Sedentaria</taxon>
        <taxon>Canalipalpata</taxon>
        <taxon>Sabellida</taxon>
        <taxon>Oweniida</taxon>
        <taxon>Oweniidae</taxon>
        <taxon>Owenia</taxon>
    </lineage>
</organism>
<dbReference type="EMBL" id="CAIIXF020000008">
    <property type="protein sequence ID" value="CAH1792148.1"/>
    <property type="molecule type" value="Genomic_DNA"/>
</dbReference>
<dbReference type="AlphaFoldDB" id="A0A8J1XWK1"/>
<comment type="caution">
    <text evidence="5">The sequence shown here is derived from an EMBL/GenBank/DDBJ whole genome shotgun (WGS) entry which is preliminary data.</text>
</comment>
<reference evidence="5" key="1">
    <citation type="submission" date="2022-03" db="EMBL/GenBank/DDBJ databases">
        <authorList>
            <person name="Martin C."/>
        </authorList>
    </citation>
    <scope>NUCLEOTIDE SEQUENCE</scope>
</reference>
<evidence type="ECO:0000313" key="5">
    <source>
        <dbReference type="EMBL" id="CAH1792148.1"/>
    </source>
</evidence>
<dbReference type="PANTHER" id="PTHR22589">
    <property type="entry name" value="CARNITINE O-ACYLTRANSFERASE"/>
    <property type="match status" value="1"/>
</dbReference>
<evidence type="ECO:0000256" key="1">
    <source>
        <dbReference type="ARBA" id="ARBA00005232"/>
    </source>
</evidence>
<dbReference type="Gene3D" id="3.30.559.10">
    <property type="entry name" value="Chloramphenicol acetyltransferase-like domain"/>
    <property type="match status" value="1"/>
</dbReference>
<keyword evidence="3 4" id="KW-0012">Acyltransferase</keyword>
<evidence type="ECO:0000313" key="6">
    <source>
        <dbReference type="Proteomes" id="UP000749559"/>
    </source>
</evidence>
<dbReference type="GO" id="GO:0006631">
    <property type="term" value="P:fatty acid metabolic process"/>
    <property type="evidence" value="ECO:0007669"/>
    <property type="project" value="TreeGrafter"/>
</dbReference>
<dbReference type="Gene3D" id="3.30.559.70">
    <property type="entry name" value="Choline/Carnitine o-acyltransferase, domain 2"/>
    <property type="match status" value="1"/>
</dbReference>
<dbReference type="Proteomes" id="UP000749559">
    <property type="component" value="Unassembled WGS sequence"/>
</dbReference>
<dbReference type="InterPro" id="IPR000542">
    <property type="entry name" value="Carn_acyl_trans"/>
</dbReference>
<dbReference type="GO" id="GO:0004095">
    <property type="term" value="F:carnitine O-palmitoyltransferase activity"/>
    <property type="evidence" value="ECO:0007669"/>
    <property type="project" value="TreeGrafter"/>
</dbReference>
<dbReference type="PROSITE" id="PS00440">
    <property type="entry name" value="ACYLTRANSF_C_2"/>
    <property type="match status" value="1"/>
</dbReference>
<dbReference type="PANTHER" id="PTHR22589:SF113">
    <property type="entry name" value="CARNITINE O-PALMITOYLTRANSFERASE 1, LIVER ISOFORM-LIKE"/>
    <property type="match status" value="1"/>
</dbReference>
<proteinExistence type="inferred from homology"/>
<dbReference type="PROSITE" id="PS00439">
    <property type="entry name" value="ACYLTRANSF_C_1"/>
    <property type="match status" value="1"/>
</dbReference>
<keyword evidence="6" id="KW-1185">Reference proteome</keyword>
<dbReference type="Pfam" id="PF00755">
    <property type="entry name" value="Carn_acyltransf"/>
    <property type="match status" value="1"/>
</dbReference>
<evidence type="ECO:0000256" key="4">
    <source>
        <dbReference type="RuleBase" id="RU003801"/>
    </source>
</evidence>
<gene>
    <name evidence="5" type="ORF">OFUS_LOCUS17161</name>
</gene>
<dbReference type="OrthoDB" id="240216at2759"/>
<evidence type="ECO:0000256" key="2">
    <source>
        <dbReference type="ARBA" id="ARBA00022679"/>
    </source>
</evidence>
<keyword evidence="2 4" id="KW-0808">Transferase</keyword>
<dbReference type="SUPFAM" id="SSF52777">
    <property type="entry name" value="CoA-dependent acyltransferases"/>
    <property type="match status" value="2"/>
</dbReference>
<evidence type="ECO:0000256" key="3">
    <source>
        <dbReference type="ARBA" id="ARBA00023315"/>
    </source>
</evidence>
<accession>A0A8J1XWK1</accession>
<dbReference type="GO" id="GO:0005739">
    <property type="term" value="C:mitochondrion"/>
    <property type="evidence" value="ECO:0007669"/>
    <property type="project" value="TreeGrafter"/>
</dbReference>
<name>A0A8J1XWK1_OWEFU</name>
<comment type="similarity">
    <text evidence="1 4">Belongs to the carnitine/choline acetyltransferase family.</text>
</comment>
<dbReference type="InterPro" id="IPR042231">
    <property type="entry name" value="Cho/carn_acyl_trans_2"/>
</dbReference>
<dbReference type="InterPro" id="IPR039551">
    <property type="entry name" value="Cho/carn_acyl_trans"/>
</dbReference>
<protein>
    <submittedName>
        <fullName evidence="5">Uncharacterized protein</fullName>
    </submittedName>
</protein>
<sequence>MGQKLDERLVVGLACGAIFCILPLPRLSERLIGISAFPGFVLAGLVGLGLGYGATSMLPLVRRQLLKRLLTYQGWLTNQKSLKTKAWALLMKLCRMKNETTFMYQDMLPKLPVPSLEETLRRYMESIKPLLDAQDFDYSKKVILEFQQKDGQVLQKYIEDRYKKTRNWLSDWWMTAAYMSGRYQLPINSNFYMMHNVLPEVTTNQLARAANILYYSLKFYENNCKGVTPVMKIQKMVPMCMDGLNTLFGTARIPSSPVDYMQTTNSQSKHFVVIRNGSFYRVESYAYDMKAGEERLLSVEELYNQLEIIQTDKTAPPEDQTEAVAALTSQERDVWAKQREKLLQDETNKATLETIESAVIILSFDNEDAGDISQQAKVIFTGDGKTRWFDKALSLVVHKDGKAGINVEHAAADATHLAQLTEYYLSREKYTKAGHIITSATPARTLEAPKRLLWKLDGFKEDINVAQEKLMQMKEMIDTYIFSPSYGKGFPKSVRLSPDGYFQMIIQLAYWRLHKEVVLTYESASTRLFGLGRTETVRPHSETSRKWVESMDNPNISKEERVSLLRKSILYQNKYRLECTGGYGCDRHLLGMLMASMELGMEKPKLYQDKAWQFKYKLSTSQTPTDIVKYNLPLDHNSLNGGFGPTAEDGYGIAYVVLDDLRLNFNVTCWKQSGLSAREFGDALNQAMLDMRAIFQ</sequence>
<dbReference type="InterPro" id="IPR023213">
    <property type="entry name" value="CAT-like_dom_sf"/>
</dbReference>
<dbReference type="GO" id="GO:0009437">
    <property type="term" value="P:carnitine metabolic process"/>
    <property type="evidence" value="ECO:0007669"/>
    <property type="project" value="TreeGrafter"/>
</dbReference>